<keyword evidence="1" id="KW-1133">Transmembrane helix</keyword>
<feature type="transmembrane region" description="Helical" evidence="1">
    <location>
        <begin position="6"/>
        <end position="30"/>
    </location>
</feature>
<protein>
    <submittedName>
        <fullName evidence="2">Uncharacterized protein</fullName>
    </submittedName>
</protein>
<accession>A0A3B0ZAJ3</accession>
<keyword evidence="1" id="KW-0472">Membrane</keyword>
<evidence type="ECO:0000256" key="1">
    <source>
        <dbReference type="SAM" id="Phobius"/>
    </source>
</evidence>
<gene>
    <name evidence="2" type="ORF">MNBD_GAMMA18-132</name>
</gene>
<feature type="transmembrane region" description="Helical" evidence="1">
    <location>
        <begin position="97"/>
        <end position="118"/>
    </location>
</feature>
<dbReference type="AlphaFoldDB" id="A0A3B0ZAJ3"/>
<organism evidence="2">
    <name type="scientific">hydrothermal vent metagenome</name>
    <dbReference type="NCBI Taxonomy" id="652676"/>
    <lineage>
        <taxon>unclassified sequences</taxon>
        <taxon>metagenomes</taxon>
        <taxon>ecological metagenomes</taxon>
    </lineage>
</organism>
<evidence type="ECO:0000313" key="2">
    <source>
        <dbReference type="EMBL" id="VAW85990.1"/>
    </source>
</evidence>
<dbReference type="EMBL" id="UOFP01000118">
    <property type="protein sequence ID" value="VAW85990.1"/>
    <property type="molecule type" value="Genomic_DNA"/>
</dbReference>
<proteinExistence type="predicted"/>
<name>A0A3B0ZAJ3_9ZZZZ</name>
<keyword evidence="1" id="KW-0812">Transmembrane</keyword>
<sequence>MTLGDIIFAVIFAMMFIACILFVIFGQVTVRKLRKNPKTKHELGLELASGWDILNVAQALSIPMPLEKKIKNRAFHANANLLYKYTTAFDRVLARMFFWSWASSGFALIILGTLHWFGVLD</sequence>
<reference evidence="2" key="1">
    <citation type="submission" date="2018-06" db="EMBL/GenBank/DDBJ databases">
        <authorList>
            <person name="Zhirakovskaya E."/>
        </authorList>
    </citation>
    <scope>NUCLEOTIDE SEQUENCE</scope>
</reference>